<feature type="transmembrane region" description="Helical" evidence="2">
    <location>
        <begin position="99"/>
        <end position="123"/>
    </location>
</feature>
<feature type="region of interest" description="Disordered" evidence="1">
    <location>
        <begin position="166"/>
        <end position="186"/>
    </location>
</feature>
<comment type="caution">
    <text evidence="3">The sequence shown here is derived from an EMBL/GenBank/DDBJ whole genome shotgun (WGS) entry which is preliminary data.</text>
</comment>
<gene>
    <name evidence="3" type="ORF">Vau01_080920</name>
</gene>
<name>A0A8J3ZFE1_9ACTN</name>
<dbReference type="Proteomes" id="UP000612585">
    <property type="component" value="Unassembled WGS sequence"/>
</dbReference>
<evidence type="ECO:0000313" key="3">
    <source>
        <dbReference type="EMBL" id="GIJ60576.1"/>
    </source>
</evidence>
<keyword evidence="2" id="KW-1133">Transmembrane helix</keyword>
<evidence type="ECO:0000313" key="4">
    <source>
        <dbReference type="Proteomes" id="UP000612585"/>
    </source>
</evidence>
<keyword evidence="2" id="KW-0472">Membrane</keyword>
<proteinExistence type="predicted"/>
<organism evidence="3 4">
    <name type="scientific">Virgisporangium aurantiacum</name>
    <dbReference type="NCBI Taxonomy" id="175570"/>
    <lineage>
        <taxon>Bacteria</taxon>
        <taxon>Bacillati</taxon>
        <taxon>Actinomycetota</taxon>
        <taxon>Actinomycetes</taxon>
        <taxon>Micromonosporales</taxon>
        <taxon>Micromonosporaceae</taxon>
        <taxon>Virgisporangium</taxon>
    </lineage>
</organism>
<dbReference type="EMBL" id="BOPG01000056">
    <property type="protein sequence ID" value="GIJ60576.1"/>
    <property type="molecule type" value="Genomic_DNA"/>
</dbReference>
<sequence>MPPEIRAALLLWLTALVVLEAGLGLVAGRDGIRLLVTALALLLITRMAAGRNWARHTLTVVFGLGATPWLAVGAVWWLGGDVAASPTISRLIGTAPGGLTSWIVAASVLAHVAAVAAGLVYMYRPAANAYFRAARRVSADSQNAANDYATPLRSFRANSVFPVPPTPGHRSGPDLAHCTMAPGPSS</sequence>
<feature type="transmembrane region" description="Helical" evidence="2">
    <location>
        <begin position="31"/>
        <end position="49"/>
    </location>
</feature>
<evidence type="ECO:0000256" key="1">
    <source>
        <dbReference type="SAM" id="MobiDB-lite"/>
    </source>
</evidence>
<dbReference type="AlphaFoldDB" id="A0A8J3ZFE1"/>
<keyword evidence="2" id="KW-0812">Transmembrane</keyword>
<dbReference type="RefSeq" id="WP_204005050.1">
    <property type="nucleotide sequence ID" value="NZ_BOPG01000056.1"/>
</dbReference>
<keyword evidence="4" id="KW-1185">Reference proteome</keyword>
<evidence type="ECO:0000256" key="2">
    <source>
        <dbReference type="SAM" id="Phobius"/>
    </source>
</evidence>
<protein>
    <submittedName>
        <fullName evidence="3">Uncharacterized protein</fullName>
    </submittedName>
</protein>
<accession>A0A8J3ZFE1</accession>
<reference evidence="3" key="1">
    <citation type="submission" date="2021-01" db="EMBL/GenBank/DDBJ databases">
        <title>Whole genome shotgun sequence of Virgisporangium aurantiacum NBRC 16421.</title>
        <authorList>
            <person name="Komaki H."/>
            <person name="Tamura T."/>
        </authorList>
    </citation>
    <scope>NUCLEOTIDE SEQUENCE</scope>
    <source>
        <strain evidence="3">NBRC 16421</strain>
    </source>
</reference>
<feature type="transmembrane region" description="Helical" evidence="2">
    <location>
        <begin position="61"/>
        <end position="79"/>
    </location>
</feature>